<dbReference type="InterPro" id="IPR021109">
    <property type="entry name" value="Peptidase_aspartic_dom_sf"/>
</dbReference>
<dbReference type="EMBL" id="PJQY01000837">
    <property type="protein sequence ID" value="PQQ07631.1"/>
    <property type="molecule type" value="Genomic_DNA"/>
</dbReference>
<name>A0A314YRQ8_PRUYE</name>
<dbReference type="GO" id="GO:0004190">
    <property type="term" value="F:aspartic-type endopeptidase activity"/>
    <property type="evidence" value="ECO:0007669"/>
    <property type="project" value="InterPro"/>
</dbReference>
<evidence type="ECO:0000259" key="5">
    <source>
        <dbReference type="PROSITE" id="PS51767"/>
    </source>
</evidence>
<dbReference type="SUPFAM" id="SSF50630">
    <property type="entry name" value="Acid proteases"/>
    <property type="match status" value="1"/>
</dbReference>
<dbReference type="Pfam" id="PF14543">
    <property type="entry name" value="TAXi_N"/>
    <property type="match status" value="1"/>
</dbReference>
<dbReference type="AlphaFoldDB" id="A0A314YRQ8"/>
<comment type="subcellular location">
    <subcellularLocation>
        <location evidence="1">Secreted</location>
        <location evidence="1">Extracellular space</location>
    </subcellularLocation>
</comment>
<evidence type="ECO:0000256" key="4">
    <source>
        <dbReference type="ARBA" id="ARBA00022729"/>
    </source>
</evidence>
<comment type="caution">
    <text evidence="6">The sequence shown here is derived from an EMBL/GenBank/DDBJ whole genome shotgun (WGS) entry which is preliminary data.</text>
</comment>
<evidence type="ECO:0000313" key="7">
    <source>
        <dbReference type="Proteomes" id="UP000250321"/>
    </source>
</evidence>
<feature type="domain" description="Peptidase A1" evidence="5">
    <location>
        <begin position="1"/>
        <end position="285"/>
    </location>
</feature>
<dbReference type="OrthoDB" id="1162128at2759"/>
<dbReference type="InterPro" id="IPR001461">
    <property type="entry name" value="Aspartic_peptidase_A1"/>
</dbReference>
<keyword evidence="3" id="KW-0964">Secreted</keyword>
<evidence type="ECO:0000256" key="3">
    <source>
        <dbReference type="ARBA" id="ARBA00022525"/>
    </source>
</evidence>
<proteinExistence type="inferred from homology"/>
<dbReference type="PROSITE" id="PS51767">
    <property type="entry name" value="PEPTIDASE_A1"/>
    <property type="match status" value="1"/>
</dbReference>
<evidence type="ECO:0000256" key="1">
    <source>
        <dbReference type="ARBA" id="ARBA00004239"/>
    </source>
</evidence>
<dbReference type="InterPro" id="IPR032861">
    <property type="entry name" value="TAXi_N"/>
</dbReference>
<dbReference type="PANTHER" id="PTHR47965">
    <property type="entry name" value="ASPARTYL PROTEASE-RELATED"/>
    <property type="match status" value="1"/>
</dbReference>
<reference evidence="6 7" key="1">
    <citation type="submission" date="2018-02" db="EMBL/GenBank/DDBJ databases">
        <title>Draft genome of wild Prunus yedoensis var. nudiflora.</title>
        <authorList>
            <person name="Baek S."/>
            <person name="Kim J.-H."/>
            <person name="Choi K."/>
            <person name="Kim G.-B."/>
            <person name="Cho A."/>
            <person name="Jang H."/>
            <person name="Shin C.-H."/>
            <person name="Yu H.-J."/>
            <person name="Mun J.-H."/>
        </authorList>
    </citation>
    <scope>NUCLEOTIDE SEQUENCE [LARGE SCALE GENOMIC DNA]</scope>
    <source>
        <strain evidence="7">cv. Jeju island</strain>
        <tissue evidence="6">Leaf</tissue>
    </source>
</reference>
<dbReference type="PANTHER" id="PTHR47965:SF103">
    <property type="entry name" value="EUKARYOTIC ASPARTYL PROTEASE FAMILY PROTEIN"/>
    <property type="match status" value="1"/>
</dbReference>
<gene>
    <name evidence="6" type="ORF">Pyn_04567</name>
</gene>
<dbReference type="Proteomes" id="UP000250321">
    <property type="component" value="Unassembled WGS sequence"/>
</dbReference>
<dbReference type="STRING" id="2094558.A0A314YRQ8"/>
<sequence length="304" mass="32723">MDQILVGSSLSRTSSSFVAKLFSGHNFANGVKGMAGLGRGKIGLSSQFASAFGFRKTFALCLPSSTRSNGAVFFGAVPYIFLPGIDASKSLFYTPLLLNPVTTYAAYVAGEPSNEYFINVTSIKMNGITIDLNTSLLVFDKDGYGGTKISTVHPYTVLENTIYNAVIRAYLKILQAQIPKEFPAHVPRVAAVEPFGACFNSTHIRKTRVGPVVPNVDFVLQSESVYWRVLATNSMVQVSKDVLCLGFVDAGLRPSNPRTAIVIGGHQLEENFLPFDLAASRLGFSSLLSSGQTTCANFNFTSNA</sequence>
<dbReference type="Pfam" id="PF14541">
    <property type="entry name" value="TAXi_C"/>
    <property type="match status" value="1"/>
</dbReference>
<keyword evidence="7" id="KW-1185">Reference proteome</keyword>
<protein>
    <submittedName>
        <fullName evidence="6">Basic 7S globulin</fullName>
    </submittedName>
</protein>
<keyword evidence="4" id="KW-0732">Signal</keyword>
<dbReference type="GO" id="GO:0006508">
    <property type="term" value="P:proteolysis"/>
    <property type="evidence" value="ECO:0007669"/>
    <property type="project" value="InterPro"/>
</dbReference>
<evidence type="ECO:0000256" key="2">
    <source>
        <dbReference type="ARBA" id="ARBA00007447"/>
    </source>
</evidence>
<dbReference type="InterPro" id="IPR033121">
    <property type="entry name" value="PEPTIDASE_A1"/>
</dbReference>
<organism evidence="6 7">
    <name type="scientific">Prunus yedoensis var. nudiflora</name>
    <dbReference type="NCBI Taxonomy" id="2094558"/>
    <lineage>
        <taxon>Eukaryota</taxon>
        <taxon>Viridiplantae</taxon>
        <taxon>Streptophyta</taxon>
        <taxon>Embryophyta</taxon>
        <taxon>Tracheophyta</taxon>
        <taxon>Spermatophyta</taxon>
        <taxon>Magnoliopsida</taxon>
        <taxon>eudicotyledons</taxon>
        <taxon>Gunneridae</taxon>
        <taxon>Pentapetalae</taxon>
        <taxon>rosids</taxon>
        <taxon>fabids</taxon>
        <taxon>Rosales</taxon>
        <taxon>Rosaceae</taxon>
        <taxon>Amygdaloideae</taxon>
        <taxon>Amygdaleae</taxon>
        <taxon>Prunus</taxon>
    </lineage>
</organism>
<accession>A0A314YRQ8</accession>
<dbReference type="FunFam" id="2.40.70.10:FF:000041">
    <property type="entry name" value="Basic 7S globulin"/>
    <property type="match status" value="1"/>
</dbReference>
<dbReference type="InterPro" id="IPR032799">
    <property type="entry name" value="TAXi_C"/>
</dbReference>
<evidence type="ECO:0000313" key="6">
    <source>
        <dbReference type="EMBL" id="PQQ07631.1"/>
    </source>
</evidence>
<dbReference type="Gene3D" id="2.40.70.10">
    <property type="entry name" value="Acid Proteases"/>
    <property type="match status" value="2"/>
</dbReference>
<comment type="similarity">
    <text evidence="2">Belongs to the peptidase A1 family.</text>
</comment>
<dbReference type="GO" id="GO:0005576">
    <property type="term" value="C:extracellular region"/>
    <property type="evidence" value="ECO:0007669"/>
    <property type="project" value="UniProtKB-SubCell"/>
</dbReference>